<dbReference type="Gene3D" id="1.10.10.60">
    <property type="entry name" value="Homeodomain-like"/>
    <property type="match status" value="1"/>
</dbReference>
<evidence type="ECO:0000256" key="7">
    <source>
        <dbReference type="ARBA" id="ARBA00023015"/>
    </source>
</evidence>
<dbReference type="Gene3D" id="3.40.50.300">
    <property type="entry name" value="P-loop containing nucleotide triphosphate hydrolases"/>
    <property type="match status" value="1"/>
</dbReference>
<dbReference type="SMART" id="SM00382">
    <property type="entry name" value="AAA"/>
    <property type="match status" value="1"/>
</dbReference>
<dbReference type="PANTHER" id="PTHR32071:SF117">
    <property type="entry name" value="PTS-DEPENDENT DIHYDROXYACETONE KINASE OPERON REGULATORY PROTEIN-RELATED"/>
    <property type="match status" value="1"/>
</dbReference>
<proteinExistence type="predicted"/>
<dbReference type="PROSITE" id="PS50045">
    <property type="entry name" value="SIGMA54_INTERACT_4"/>
    <property type="match status" value="1"/>
</dbReference>
<organism evidence="14 15">
    <name type="scientific">Reinekea thalattae</name>
    <dbReference type="NCBI Taxonomy" id="2593301"/>
    <lineage>
        <taxon>Bacteria</taxon>
        <taxon>Pseudomonadati</taxon>
        <taxon>Pseudomonadota</taxon>
        <taxon>Gammaproteobacteria</taxon>
        <taxon>Oceanospirillales</taxon>
        <taxon>Saccharospirillaceae</taxon>
        <taxon>Reinekea</taxon>
    </lineage>
</organism>
<dbReference type="Proteomes" id="UP000321764">
    <property type="component" value="Unassembled WGS sequence"/>
</dbReference>
<dbReference type="PRINTS" id="PR01590">
    <property type="entry name" value="HTHFIS"/>
</dbReference>
<keyword evidence="6 12" id="KW-0902">Two-component regulatory system</keyword>
<dbReference type="FunFam" id="3.40.50.300:FF:000006">
    <property type="entry name" value="DNA-binding transcriptional regulator NtrC"/>
    <property type="match status" value="1"/>
</dbReference>
<evidence type="ECO:0000256" key="11">
    <source>
        <dbReference type="ARBA" id="ARBA00023231"/>
    </source>
</evidence>
<keyword evidence="9 12" id="KW-0010">Activator</keyword>
<keyword evidence="11 12" id="KW-0535">Nitrogen fixation</keyword>
<dbReference type="SMART" id="SM00065">
    <property type="entry name" value="GAF"/>
    <property type="match status" value="1"/>
</dbReference>
<evidence type="ECO:0000313" key="15">
    <source>
        <dbReference type="Proteomes" id="UP000321764"/>
    </source>
</evidence>
<evidence type="ECO:0000256" key="8">
    <source>
        <dbReference type="ARBA" id="ARBA00023125"/>
    </source>
</evidence>
<gene>
    <name evidence="14" type="primary">nifA</name>
    <name evidence="14" type="ORF">FME95_00110</name>
</gene>
<dbReference type="Pfam" id="PF00158">
    <property type="entry name" value="Sigma54_activat"/>
    <property type="match status" value="1"/>
</dbReference>
<keyword evidence="10 12" id="KW-0804">Transcription</keyword>
<reference evidence="14 15" key="1">
    <citation type="submission" date="2019-07" db="EMBL/GenBank/DDBJ databases">
        <title>Reinekea sp. strain SSH23 genome sequencing and assembly.</title>
        <authorList>
            <person name="Kim I."/>
        </authorList>
    </citation>
    <scope>NUCLEOTIDE SEQUENCE [LARGE SCALE GENOMIC DNA]</scope>
    <source>
        <strain evidence="14 15">SSH23</strain>
    </source>
</reference>
<keyword evidence="15" id="KW-1185">Reference proteome</keyword>
<dbReference type="EMBL" id="VKAD01000001">
    <property type="protein sequence ID" value="TXR53020.1"/>
    <property type="molecule type" value="Genomic_DNA"/>
</dbReference>
<evidence type="ECO:0000256" key="12">
    <source>
        <dbReference type="RuleBase" id="RU368029"/>
    </source>
</evidence>
<evidence type="ECO:0000313" key="14">
    <source>
        <dbReference type="EMBL" id="TXR53020.1"/>
    </source>
</evidence>
<dbReference type="InterPro" id="IPR025944">
    <property type="entry name" value="Sigma_54_int_dom_CS"/>
</dbReference>
<dbReference type="OrthoDB" id="9804019at2"/>
<dbReference type="InterPro" id="IPR029016">
    <property type="entry name" value="GAF-like_dom_sf"/>
</dbReference>
<evidence type="ECO:0000256" key="1">
    <source>
        <dbReference type="ARBA" id="ARBA00002167"/>
    </source>
</evidence>
<keyword evidence="5" id="KW-0067">ATP-binding</keyword>
<dbReference type="Pfam" id="PF25601">
    <property type="entry name" value="AAA_lid_14"/>
    <property type="match status" value="1"/>
</dbReference>
<dbReference type="SUPFAM" id="SSF55781">
    <property type="entry name" value="GAF domain-like"/>
    <property type="match status" value="1"/>
</dbReference>
<dbReference type="InterPro" id="IPR025662">
    <property type="entry name" value="Sigma_54_int_dom_ATP-bd_1"/>
</dbReference>
<dbReference type="CDD" id="cd00009">
    <property type="entry name" value="AAA"/>
    <property type="match status" value="1"/>
</dbReference>
<dbReference type="InterPro" id="IPR003593">
    <property type="entry name" value="AAA+_ATPase"/>
</dbReference>
<protein>
    <recommendedName>
        <fullName evidence="3 12">Nif-specific regulatory protein</fullName>
    </recommendedName>
</protein>
<dbReference type="InterPro" id="IPR002197">
    <property type="entry name" value="HTH_Fis"/>
</dbReference>
<evidence type="ECO:0000259" key="13">
    <source>
        <dbReference type="PROSITE" id="PS50045"/>
    </source>
</evidence>
<sequence>MITNQDYRHETMAQQQLCALYEVSSILSNGLDYTEAVRSILKILHEQAMLEHPMITLLDEAGEQLELDSVHTSGEANVRSHVAYKIGEGVIGMVLSESQSIVIPMISEDFRFADKLDLYDWGKPFIAVPIKASSNHILGVLAAQPSLANPELLAQFNRFMEMCANLIARTVVLSRNIHEQTSSLEQERDRLQRKVRSNYGLENMVGHSPAMQRVFEQIRMVSKWNSTVLIRGESGTGKELIANAIHYNSPRASGPFIKLNCAALPDNLLESELFGHEKGAFTGAIKQRKGRFEQADCGTLFLDEIGEISPAFQAKLLRVLQEGEFERVGGTRTQTVDVRIIAATNRNLEDEVQQGKFREDLYYRLNVMPIFPAALKERLEDLPELSQFLLDKLSKQQGRTLTLTDGAIRRMMSYDWPGNIRQLENLLERASVMSADGTIDQDLIILDGNAMPTRIGKSASVCSVETSLIDSDMDDRERVIAALEQAGWVQAKAARLLNMTPRQIAYRIQTMNIHMKQI</sequence>
<name>A0A5C8Z7Z0_9GAMM</name>
<feature type="domain" description="Sigma-54 factor interaction" evidence="13">
    <location>
        <begin position="204"/>
        <end position="432"/>
    </location>
</feature>
<dbReference type="Gene3D" id="1.10.8.60">
    <property type="match status" value="1"/>
</dbReference>
<dbReference type="PANTHER" id="PTHR32071">
    <property type="entry name" value="TRANSCRIPTIONAL REGULATORY PROTEIN"/>
    <property type="match status" value="1"/>
</dbReference>
<dbReference type="InterPro" id="IPR003018">
    <property type="entry name" value="GAF"/>
</dbReference>
<dbReference type="GO" id="GO:0000160">
    <property type="term" value="P:phosphorelay signal transduction system"/>
    <property type="evidence" value="ECO:0007669"/>
    <property type="project" value="UniProtKB-UniRule"/>
</dbReference>
<evidence type="ECO:0000256" key="2">
    <source>
        <dbReference type="ARBA" id="ARBA00011135"/>
    </source>
</evidence>
<dbReference type="PROSITE" id="PS00675">
    <property type="entry name" value="SIGMA54_INTERACT_1"/>
    <property type="match status" value="1"/>
</dbReference>
<dbReference type="SUPFAM" id="SSF52540">
    <property type="entry name" value="P-loop containing nucleoside triphosphate hydrolases"/>
    <property type="match status" value="1"/>
</dbReference>
<keyword evidence="7 12" id="KW-0805">Transcription regulation</keyword>
<dbReference type="PROSITE" id="PS00688">
    <property type="entry name" value="SIGMA54_INTERACT_3"/>
    <property type="match status" value="1"/>
</dbReference>
<dbReference type="Gene3D" id="3.30.450.40">
    <property type="match status" value="1"/>
</dbReference>
<evidence type="ECO:0000256" key="9">
    <source>
        <dbReference type="ARBA" id="ARBA00023159"/>
    </source>
</evidence>
<dbReference type="AlphaFoldDB" id="A0A5C8Z7Z0"/>
<dbReference type="InterPro" id="IPR058031">
    <property type="entry name" value="AAA_lid_NorR"/>
</dbReference>
<dbReference type="InterPro" id="IPR010113">
    <property type="entry name" value="Nif-specific_regulatory_prot"/>
</dbReference>
<dbReference type="RefSeq" id="WP_147711828.1">
    <property type="nucleotide sequence ID" value="NZ_VKAD01000001.1"/>
</dbReference>
<dbReference type="GO" id="GO:0003700">
    <property type="term" value="F:DNA-binding transcription factor activity"/>
    <property type="evidence" value="ECO:0007669"/>
    <property type="project" value="UniProtKB-UniRule"/>
</dbReference>
<comment type="caution">
    <text evidence="14">The sequence shown here is derived from an EMBL/GenBank/DDBJ whole genome shotgun (WGS) entry which is preliminary data.</text>
</comment>
<evidence type="ECO:0000256" key="3">
    <source>
        <dbReference type="ARBA" id="ARBA00015308"/>
    </source>
</evidence>
<comment type="subunit">
    <text evidence="2 12">Interacts with sigma-54.</text>
</comment>
<dbReference type="NCBIfam" id="TIGR01817">
    <property type="entry name" value="nifA"/>
    <property type="match status" value="1"/>
</dbReference>
<dbReference type="InterPro" id="IPR002078">
    <property type="entry name" value="Sigma_54_int"/>
</dbReference>
<keyword evidence="4" id="KW-0547">Nucleotide-binding</keyword>
<accession>A0A5C8Z7Z0</accession>
<dbReference type="GO" id="GO:0009399">
    <property type="term" value="P:nitrogen fixation"/>
    <property type="evidence" value="ECO:0007669"/>
    <property type="project" value="UniProtKB-UniRule"/>
</dbReference>
<dbReference type="Pfam" id="PF02954">
    <property type="entry name" value="HTH_8"/>
    <property type="match status" value="1"/>
</dbReference>
<comment type="function">
    <text evidence="1 12">Required for activation of most nif operons, which are directly involved in nitrogen fixation.</text>
</comment>
<dbReference type="GO" id="GO:0005524">
    <property type="term" value="F:ATP binding"/>
    <property type="evidence" value="ECO:0007669"/>
    <property type="project" value="UniProtKB-KW"/>
</dbReference>
<evidence type="ECO:0000256" key="10">
    <source>
        <dbReference type="ARBA" id="ARBA00023163"/>
    </source>
</evidence>
<evidence type="ECO:0000256" key="5">
    <source>
        <dbReference type="ARBA" id="ARBA00022840"/>
    </source>
</evidence>
<dbReference type="GO" id="GO:0043565">
    <property type="term" value="F:sequence-specific DNA binding"/>
    <property type="evidence" value="ECO:0007669"/>
    <property type="project" value="InterPro"/>
</dbReference>
<keyword evidence="8 12" id="KW-0238">DNA-binding</keyword>
<evidence type="ECO:0000256" key="6">
    <source>
        <dbReference type="ARBA" id="ARBA00023012"/>
    </source>
</evidence>
<dbReference type="InterPro" id="IPR027417">
    <property type="entry name" value="P-loop_NTPase"/>
</dbReference>
<evidence type="ECO:0000256" key="4">
    <source>
        <dbReference type="ARBA" id="ARBA00022741"/>
    </source>
</evidence>